<feature type="compositionally biased region" description="Polar residues" evidence="1">
    <location>
        <begin position="116"/>
        <end position="133"/>
    </location>
</feature>
<gene>
    <name evidence="2" type="ORF">TEOVI_000372500</name>
</gene>
<keyword evidence="3" id="KW-1185">Reference proteome</keyword>
<evidence type="ECO:0000313" key="3">
    <source>
        <dbReference type="Proteomes" id="UP000195570"/>
    </source>
</evidence>
<feature type="region of interest" description="Disordered" evidence="1">
    <location>
        <begin position="60"/>
        <end position="167"/>
    </location>
</feature>
<dbReference type="Proteomes" id="UP000195570">
    <property type="component" value="Unassembled WGS sequence"/>
</dbReference>
<protein>
    <submittedName>
        <fullName evidence="2">Uncharacterized protein</fullName>
    </submittedName>
</protein>
<name>A0A1G4II28_TRYEQ</name>
<reference evidence="2" key="1">
    <citation type="submission" date="2016-09" db="EMBL/GenBank/DDBJ databases">
        <authorList>
            <person name="Hebert L."/>
            <person name="Moumen B."/>
        </authorList>
    </citation>
    <scope>NUCLEOTIDE SEQUENCE [LARGE SCALE GENOMIC DNA]</scope>
    <source>
        <strain evidence="2">OVI</strain>
    </source>
</reference>
<accession>A0A1G4II28</accession>
<organism evidence="2 3">
    <name type="scientific">Trypanosoma equiperdum</name>
    <dbReference type="NCBI Taxonomy" id="5694"/>
    <lineage>
        <taxon>Eukaryota</taxon>
        <taxon>Discoba</taxon>
        <taxon>Euglenozoa</taxon>
        <taxon>Kinetoplastea</taxon>
        <taxon>Metakinetoplastina</taxon>
        <taxon>Trypanosomatida</taxon>
        <taxon>Trypanosomatidae</taxon>
        <taxon>Trypanosoma</taxon>
    </lineage>
</organism>
<feature type="compositionally biased region" description="Basic and acidic residues" evidence="1">
    <location>
        <begin position="74"/>
        <end position="89"/>
    </location>
</feature>
<proteinExistence type="predicted"/>
<dbReference type="GeneID" id="92377665"/>
<dbReference type="VEuPathDB" id="TriTrypDB:TEOVI_000372500"/>
<dbReference type="EMBL" id="CZPT02001805">
    <property type="protein sequence ID" value="SCU72149.1"/>
    <property type="molecule type" value="Genomic_DNA"/>
</dbReference>
<sequence>MGSECSRHSNQTELRDERFCSKRRQVLDATLAQAPRPPSFVNLSNDYRCCCGAVGPGGLRFAEPPNRGSTTGPPRDHRPGITGNRRSERPGNLGQVSSLYPAVEPHRGLPSRDQPKSTLFPQSCPKASTSKVNTHVRARSEPHTRGGRRAGSKISVANASGSRSKRSKLTSYVDDNENVQGVHEFRKKLIFLSLEEEKERLQISNERLTGFCNMEDIFVRSMKGTPHCSAELKLFSLQGRRREFIREQEHNEWRQLLFSVNQTLLNSSLDGKAKGFAYSHLDENSLYWPSPTSERGCIRRPFTAAELNQLARSNSETDFYVSSDGLKKPTSHATKMCALCEVALKNVLSEDIIDIDRINRKIARQIYLLNEISSYCSPTDSGSSACSKERVAGMCPLTTNDNLQSVACRPLRLPPRASTTTCTSYPVGHSCCGSVSSTSKGLPDYLRKECNFATRKRLVSLLQE</sequence>
<dbReference type="RefSeq" id="XP_067082690.1">
    <property type="nucleotide sequence ID" value="XM_067226589.1"/>
</dbReference>
<evidence type="ECO:0000313" key="2">
    <source>
        <dbReference type="EMBL" id="SCU72149.1"/>
    </source>
</evidence>
<comment type="caution">
    <text evidence="2">The sequence shown here is derived from an EMBL/GenBank/DDBJ whole genome shotgun (WGS) entry which is preliminary data.</text>
</comment>
<evidence type="ECO:0000256" key="1">
    <source>
        <dbReference type="SAM" id="MobiDB-lite"/>
    </source>
</evidence>
<dbReference type="AlphaFoldDB" id="A0A1G4II28"/>